<organism evidence="1 2">
    <name type="scientific">Dermacentor silvarum</name>
    <name type="common">Tick</name>
    <dbReference type="NCBI Taxonomy" id="543639"/>
    <lineage>
        <taxon>Eukaryota</taxon>
        <taxon>Metazoa</taxon>
        <taxon>Ecdysozoa</taxon>
        <taxon>Arthropoda</taxon>
        <taxon>Chelicerata</taxon>
        <taxon>Arachnida</taxon>
        <taxon>Acari</taxon>
        <taxon>Parasitiformes</taxon>
        <taxon>Ixodida</taxon>
        <taxon>Ixodoidea</taxon>
        <taxon>Ixodidae</taxon>
        <taxon>Rhipicephalinae</taxon>
        <taxon>Dermacentor</taxon>
    </lineage>
</organism>
<reference evidence="1" key="1">
    <citation type="submission" date="2020-05" db="EMBL/GenBank/DDBJ databases">
        <title>Large-scale comparative analyses of tick genomes elucidate their genetic diversity and vector capacities.</title>
        <authorList>
            <person name="Jia N."/>
            <person name="Wang J."/>
            <person name="Shi W."/>
            <person name="Du L."/>
            <person name="Sun Y."/>
            <person name="Zhan W."/>
            <person name="Jiang J."/>
            <person name="Wang Q."/>
            <person name="Zhang B."/>
            <person name="Ji P."/>
            <person name="Sakyi L.B."/>
            <person name="Cui X."/>
            <person name="Yuan T."/>
            <person name="Jiang B."/>
            <person name="Yang W."/>
            <person name="Lam T.T.-Y."/>
            <person name="Chang Q."/>
            <person name="Ding S."/>
            <person name="Wang X."/>
            <person name="Zhu J."/>
            <person name="Ruan X."/>
            <person name="Zhao L."/>
            <person name="Wei J."/>
            <person name="Que T."/>
            <person name="Du C."/>
            <person name="Cheng J."/>
            <person name="Dai P."/>
            <person name="Han X."/>
            <person name="Huang E."/>
            <person name="Gao Y."/>
            <person name="Liu J."/>
            <person name="Shao H."/>
            <person name="Ye R."/>
            <person name="Li L."/>
            <person name="Wei W."/>
            <person name="Wang X."/>
            <person name="Wang C."/>
            <person name="Yang T."/>
            <person name="Huo Q."/>
            <person name="Li W."/>
            <person name="Guo W."/>
            <person name="Chen H."/>
            <person name="Zhou L."/>
            <person name="Ni X."/>
            <person name="Tian J."/>
            <person name="Zhou Y."/>
            <person name="Sheng Y."/>
            <person name="Liu T."/>
            <person name="Pan Y."/>
            <person name="Xia L."/>
            <person name="Li J."/>
            <person name="Zhao F."/>
            <person name="Cao W."/>
        </authorList>
    </citation>
    <scope>NUCLEOTIDE SEQUENCE</scope>
    <source>
        <strain evidence="1">Dsil-2018</strain>
    </source>
</reference>
<sequence>MGEVPDYVRVGQTPYRCYLYKKQIEVCYNCARIGHCADVCPTPTLKVCRGCGITNPADGHECQARCKLCGNKGHPTGDKVVSRNETPYIIRQRKEARRGAHLQVNPMDFPQLMPSGAAMTQQGWFQPFTVGCSPILPATAT</sequence>
<evidence type="ECO:0000313" key="2">
    <source>
        <dbReference type="Proteomes" id="UP000821865"/>
    </source>
</evidence>
<dbReference type="EMBL" id="CM023472">
    <property type="protein sequence ID" value="KAH7959046.1"/>
    <property type="molecule type" value="Genomic_DNA"/>
</dbReference>
<dbReference type="Proteomes" id="UP000821865">
    <property type="component" value="Chromosome 3"/>
</dbReference>
<comment type="caution">
    <text evidence="1">The sequence shown here is derived from an EMBL/GenBank/DDBJ whole genome shotgun (WGS) entry which is preliminary data.</text>
</comment>
<proteinExistence type="predicted"/>
<evidence type="ECO:0000313" key="1">
    <source>
        <dbReference type="EMBL" id="KAH7959046.1"/>
    </source>
</evidence>
<keyword evidence="2" id="KW-1185">Reference proteome</keyword>
<name>A0ACB8D3W1_DERSI</name>
<gene>
    <name evidence="1" type="ORF">HPB49_007687</name>
</gene>
<protein>
    <submittedName>
        <fullName evidence="1">Uncharacterized protein</fullName>
    </submittedName>
</protein>
<accession>A0ACB8D3W1</accession>